<evidence type="ECO:0000313" key="1">
    <source>
        <dbReference type="EMBL" id="KAI3794272.1"/>
    </source>
</evidence>
<dbReference type="Proteomes" id="UP001056120">
    <property type="component" value="Linkage Group LG12"/>
</dbReference>
<reference evidence="2" key="1">
    <citation type="journal article" date="2022" name="Mol. Ecol. Resour.">
        <title>The genomes of chicory, endive, great burdock and yacon provide insights into Asteraceae palaeo-polyploidization history and plant inulin production.</title>
        <authorList>
            <person name="Fan W."/>
            <person name="Wang S."/>
            <person name="Wang H."/>
            <person name="Wang A."/>
            <person name="Jiang F."/>
            <person name="Liu H."/>
            <person name="Zhao H."/>
            <person name="Xu D."/>
            <person name="Zhang Y."/>
        </authorList>
    </citation>
    <scope>NUCLEOTIDE SEQUENCE [LARGE SCALE GENOMIC DNA]</scope>
    <source>
        <strain evidence="2">cv. Yunnan</strain>
    </source>
</reference>
<evidence type="ECO:0000313" key="2">
    <source>
        <dbReference type="Proteomes" id="UP001056120"/>
    </source>
</evidence>
<accession>A0ACB9HEV1</accession>
<comment type="caution">
    <text evidence="1">The sequence shown here is derived from an EMBL/GenBank/DDBJ whole genome shotgun (WGS) entry which is preliminary data.</text>
</comment>
<dbReference type="EMBL" id="CM042029">
    <property type="protein sequence ID" value="KAI3794272.1"/>
    <property type="molecule type" value="Genomic_DNA"/>
</dbReference>
<name>A0ACB9HEV1_9ASTR</name>
<reference evidence="1 2" key="2">
    <citation type="journal article" date="2022" name="Mol. Ecol. Resour.">
        <title>The genomes of chicory, endive, great burdock and yacon provide insights into Asteraceae paleo-polyploidization history and plant inulin production.</title>
        <authorList>
            <person name="Fan W."/>
            <person name="Wang S."/>
            <person name="Wang H."/>
            <person name="Wang A."/>
            <person name="Jiang F."/>
            <person name="Liu H."/>
            <person name="Zhao H."/>
            <person name="Xu D."/>
            <person name="Zhang Y."/>
        </authorList>
    </citation>
    <scope>NUCLEOTIDE SEQUENCE [LARGE SCALE GENOMIC DNA]</scope>
    <source>
        <strain evidence="2">cv. Yunnan</strain>
        <tissue evidence="1">Leaves</tissue>
    </source>
</reference>
<protein>
    <submittedName>
        <fullName evidence="1">Uncharacterized protein</fullName>
    </submittedName>
</protein>
<sequence length="255" mass="29132">MARVSIPTDQNDAAVEESDSTPPQQMIETEDEENKSLTKKIKDLEICVPIAYGTISFWLGKKATETQSHMWTVYVRGATNEDLSAVIKKVVFQLHPSFSNARRVVESPPFELTERGWGEFEIAISIFFHNDVCDKQLDLFHPLKLYSEAEHGPLSTKKPVIVESYDEIIFPNPSDKFLARVHNHPSVIVPRLPPTLNLPHAPMDDTRRGDTKDHPHGQWFNRFSEADELLKLAEARQQVQNHIVKLKRRLSMLEG</sequence>
<keyword evidence="2" id="KW-1185">Reference proteome</keyword>
<gene>
    <name evidence="1" type="ORF">L1987_36901</name>
</gene>
<proteinExistence type="predicted"/>
<organism evidence="1 2">
    <name type="scientific">Smallanthus sonchifolius</name>
    <dbReference type="NCBI Taxonomy" id="185202"/>
    <lineage>
        <taxon>Eukaryota</taxon>
        <taxon>Viridiplantae</taxon>
        <taxon>Streptophyta</taxon>
        <taxon>Embryophyta</taxon>
        <taxon>Tracheophyta</taxon>
        <taxon>Spermatophyta</taxon>
        <taxon>Magnoliopsida</taxon>
        <taxon>eudicotyledons</taxon>
        <taxon>Gunneridae</taxon>
        <taxon>Pentapetalae</taxon>
        <taxon>asterids</taxon>
        <taxon>campanulids</taxon>
        <taxon>Asterales</taxon>
        <taxon>Asteraceae</taxon>
        <taxon>Asteroideae</taxon>
        <taxon>Heliantheae alliance</taxon>
        <taxon>Millerieae</taxon>
        <taxon>Smallanthus</taxon>
    </lineage>
</organism>